<dbReference type="Proteomes" id="UP000720344">
    <property type="component" value="Unassembled WGS sequence"/>
</dbReference>
<comment type="caution">
    <text evidence="2">The sequence shown here is derived from an EMBL/GenBank/DDBJ whole genome shotgun (WGS) entry which is preliminary data.</text>
</comment>
<organism evidence="2 3">
    <name type="scientific">Rhodocyclus gracilis</name>
    <dbReference type="NCBI Taxonomy" id="2929842"/>
    <lineage>
        <taxon>Bacteria</taxon>
        <taxon>Pseudomonadati</taxon>
        <taxon>Pseudomonadota</taxon>
        <taxon>Betaproteobacteria</taxon>
        <taxon>Rhodocyclales</taxon>
        <taxon>Rhodocyclaceae</taxon>
        <taxon>Rhodocyclus</taxon>
    </lineage>
</organism>
<evidence type="ECO:0000259" key="1">
    <source>
        <dbReference type="Pfam" id="PF14280"/>
    </source>
</evidence>
<evidence type="ECO:0000313" key="2">
    <source>
        <dbReference type="EMBL" id="NJA89086.1"/>
    </source>
</evidence>
<dbReference type="EMBL" id="JAATWB010000004">
    <property type="protein sequence ID" value="NJA89086.1"/>
    <property type="molecule type" value="Genomic_DNA"/>
</dbReference>
<sequence>MTHPQTERLGVSALDYFFSEKGWLFREQTTHDYGIDAHVEIVENQRPTGKLIALQIKAGQSFFKEEVDGSYVFRTDDKHIAYWVGHSMPVVLVLYDPETKHACWQHVSRETVETTGKGWKILVPRTSLFEEPDNHLNALEALTQPEPYIRRLNRLRIDRHWMDLIEQGYEVRVEFDDWVNKSLPRYQVTISTDDERESWPTLYAPGVGIEGMLSHFFPWADFTLDVEAHEQGAYGDWEAECYSWRDSETGEVYYSMPFEEWYNPPEENVVPVSENGETASYSLLLTLNEFGKSFLLIDDYLADPSAPETIGFTLE</sequence>
<dbReference type="InterPro" id="IPR025375">
    <property type="entry name" value="DUF4365"/>
</dbReference>
<dbReference type="Pfam" id="PF14280">
    <property type="entry name" value="DUF4365"/>
    <property type="match status" value="1"/>
</dbReference>
<proteinExistence type="predicted"/>
<feature type="domain" description="DUF4365" evidence="1">
    <location>
        <begin position="7"/>
        <end position="131"/>
    </location>
</feature>
<protein>
    <submittedName>
        <fullName evidence="2">DUF4365 domain-containing protein</fullName>
    </submittedName>
</protein>
<evidence type="ECO:0000313" key="3">
    <source>
        <dbReference type="Proteomes" id="UP000720344"/>
    </source>
</evidence>
<gene>
    <name evidence="2" type="ORF">HCX48_07605</name>
</gene>
<dbReference type="RefSeq" id="WP_167681529.1">
    <property type="nucleotide sequence ID" value="NZ_JAATWB010000004.1"/>
</dbReference>
<reference evidence="3" key="1">
    <citation type="submission" date="2020-03" db="EMBL/GenBank/DDBJ databases">
        <title>Whole-genome sequence of the purple nonsulfur bacterium Rhodocyclus tenuis DSM112.</title>
        <authorList>
            <person name="Kyndt J.A."/>
            <person name="Meyer T.E."/>
        </authorList>
    </citation>
    <scope>NUCLEOTIDE SEQUENCE [LARGE SCALE GENOMIC DNA]</scope>
    <source>
        <strain evidence="3">DSM 112</strain>
    </source>
</reference>
<keyword evidence="3" id="KW-1185">Reference proteome</keyword>
<accession>A0ABX0WJW5</accession>
<name>A0ABX0WJW5_9RHOO</name>